<dbReference type="Proteomes" id="UP001175271">
    <property type="component" value="Unassembled WGS sequence"/>
</dbReference>
<dbReference type="EMBL" id="JAUCMV010000002">
    <property type="protein sequence ID" value="KAK0418209.1"/>
    <property type="molecule type" value="Genomic_DNA"/>
</dbReference>
<comment type="caution">
    <text evidence="2">The sequence shown here is derived from an EMBL/GenBank/DDBJ whole genome shotgun (WGS) entry which is preliminary data.</text>
</comment>
<organism evidence="2 3">
    <name type="scientific">Steinernema hermaphroditum</name>
    <dbReference type="NCBI Taxonomy" id="289476"/>
    <lineage>
        <taxon>Eukaryota</taxon>
        <taxon>Metazoa</taxon>
        <taxon>Ecdysozoa</taxon>
        <taxon>Nematoda</taxon>
        <taxon>Chromadorea</taxon>
        <taxon>Rhabditida</taxon>
        <taxon>Tylenchina</taxon>
        <taxon>Panagrolaimomorpha</taxon>
        <taxon>Strongyloidoidea</taxon>
        <taxon>Steinernematidae</taxon>
        <taxon>Steinernema</taxon>
    </lineage>
</organism>
<feature type="chain" id="PRO_5041465304" evidence="1">
    <location>
        <begin position="20"/>
        <end position="188"/>
    </location>
</feature>
<evidence type="ECO:0000313" key="3">
    <source>
        <dbReference type="Proteomes" id="UP001175271"/>
    </source>
</evidence>
<reference evidence="2" key="1">
    <citation type="submission" date="2023-06" db="EMBL/GenBank/DDBJ databases">
        <title>Genomic analysis of the entomopathogenic nematode Steinernema hermaphroditum.</title>
        <authorList>
            <person name="Schwarz E.M."/>
            <person name="Heppert J.K."/>
            <person name="Baniya A."/>
            <person name="Schwartz H.T."/>
            <person name="Tan C.-H."/>
            <person name="Antoshechkin I."/>
            <person name="Sternberg P.W."/>
            <person name="Goodrich-Blair H."/>
            <person name="Dillman A.R."/>
        </authorList>
    </citation>
    <scope>NUCLEOTIDE SEQUENCE</scope>
    <source>
        <strain evidence="2">PS9179</strain>
        <tissue evidence="2">Whole animal</tissue>
    </source>
</reference>
<proteinExistence type="predicted"/>
<name>A0AA39I8A6_9BILA</name>
<gene>
    <name evidence="2" type="ORF">QR680_013434</name>
</gene>
<accession>A0AA39I8A6</accession>
<protein>
    <submittedName>
        <fullName evidence="2">Uncharacterized protein</fullName>
    </submittedName>
</protein>
<feature type="signal peptide" evidence="1">
    <location>
        <begin position="1"/>
        <end position="19"/>
    </location>
</feature>
<keyword evidence="3" id="KW-1185">Reference proteome</keyword>
<dbReference type="AlphaFoldDB" id="A0AA39I8A6"/>
<sequence>MSYLSPLAWFWCALQVTAALKPRSIDDSSCQVGTLPGDCNPASCNGFTCEARYVRFWDPQLQADRTSKSCQCKEERICGIIGMHAYSGCKTYAYLSPVAQRMIRSWTMTARERQSRHVTTRSRFSDAERYSDRVRHKQLLLANTRFCCRSIMRRRAEASVSIRRSAAPSSSAALLFTSVAIPLLSLLL</sequence>
<keyword evidence="1" id="KW-0732">Signal</keyword>
<evidence type="ECO:0000256" key="1">
    <source>
        <dbReference type="SAM" id="SignalP"/>
    </source>
</evidence>
<evidence type="ECO:0000313" key="2">
    <source>
        <dbReference type="EMBL" id="KAK0418209.1"/>
    </source>
</evidence>